<evidence type="ECO:0000313" key="9">
    <source>
        <dbReference type="Ensembl" id="ENSEBUP00000015784.1"/>
    </source>
</evidence>
<evidence type="ECO:0000259" key="8">
    <source>
        <dbReference type="PROSITE" id="PS50304"/>
    </source>
</evidence>
<protein>
    <recommendedName>
        <fullName evidence="1">RNA helicase</fullName>
        <ecNumber evidence="1">3.6.4.13</ecNumber>
    </recommendedName>
</protein>
<keyword evidence="5" id="KW-0347">Helicase</keyword>
<dbReference type="GO" id="GO:0016787">
    <property type="term" value="F:hydrolase activity"/>
    <property type="evidence" value="ECO:0007669"/>
    <property type="project" value="UniProtKB-KW"/>
</dbReference>
<keyword evidence="2" id="KW-0677">Repeat</keyword>
<accession>A0A8C4QI36</accession>
<evidence type="ECO:0000313" key="10">
    <source>
        <dbReference type="Proteomes" id="UP000694388"/>
    </source>
</evidence>
<dbReference type="AlphaFoldDB" id="A0A8C4QI36"/>
<keyword evidence="10" id="KW-1185">Reference proteome</keyword>
<reference evidence="9" key="1">
    <citation type="submission" date="2025-05" db="UniProtKB">
        <authorList>
            <consortium name="Ensembl"/>
        </authorList>
    </citation>
    <scope>IDENTIFICATION</scope>
</reference>
<dbReference type="Proteomes" id="UP000694388">
    <property type="component" value="Unplaced"/>
</dbReference>
<feature type="domain" description="Tudor" evidence="8">
    <location>
        <begin position="62"/>
        <end position="123"/>
    </location>
</feature>
<dbReference type="Gene3D" id="2.30.30.140">
    <property type="match status" value="1"/>
</dbReference>
<sequence>MEAHLIPDIFKVDILWVQGPEEFWVQMPEYEQHWPNGAGCVEEPQLCSAEWLKSQTFIPGANVKRGQYCEVFWPKKKRWCRARVDAICQGMRNKTSCFLLDYNRSITVSSPSLQPPGEAFLHPVIRYKCSLGDVKPVGLLYDPLQDVVCLRPAEQWNMAARHYFKEAVEGSSLTHVQVLGLQNQTFNVRLFLGLSGDDKQLSVSYELVQRMFAFYLNKCLSHRCLILRGKTLEYGPPNSFGVYGSEKSLPASVSTLENGHTDDDYQHLSDLMKGEQWLPKMCATMVTKQKFEDVGTLSNGWSKENIKLDHVVACPDKDASKLPVVEAPTRPHTPLPLIHPNELAQFDLFSTHHLDCDPIKIDVGGKNTEVLESEFHKIYEDVEMRSEEDPAEQCLVNFMTPLACR</sequence>
<dbReference type="InterPro" id="IPR035437">
    <property type="entry name" value="SNase_OB-fold_sf"/>
</dbReference>
<evidence type="ECO:0000256" key="1">
    <source>
        <dbReference type="ARBA" id="ARBA00012552"/>
    </source>
</evidence>
<dbReference type="EC" id="3.6.4.13" evidence="1"/>
<dbReference type="Ensembl" id="ENSEBUT00000016343.1">
    <property type="protein sequence ID" value="ENSEBUP00000015767.1"/>
    <property type="gene ID" value="ENSEBUG00000009919.1"/>
</dbReference>
<evidence type="ECO:0000256" key="4">
    <source>
        <dbReference type="ARBA" id="ARBA00022801"/>
    </source>
</evidence>
<dbReference type="SUPFAM" id="SSF63748">
    <property type="entry name" value="Tudor/PWWP/MBT"/>
    <property type="match status" value="1"/>
</dbReference>
<organism evidence="9 10">
    <name type="scientific">Eptatretus burgeri</name>
    <name type="common">Inshore hagfish</name>
    <dbReference type="NCBI Taxonomy" id="7764"/>
    <lineage>
        <taxon>Eukaryota</taxon>
        <taxon>Metazoa</taxon>
        <taxon>Chordata</taxon>
        <taxon>Craniata</taxon>
        <taxon>Vertebrata</taxon>
        <taxon>Cyclostomata</taxon>
        <taxon>Myxini</taxon>
        <taxon>Myxiniformes</taxon>
        <taxon>Myxinidae</taxon>
        <taxon>Eptatretinae</taxon>
        <taxon>Eptatretus</taxon>
    </lineage>
</organism>
<dbReference type="Pfam" id="PF00567">
    <property type="entry name" value="TUDOR"/>
    <property type="match status" value="1"/>
</dbReference>
<dbReference type="PROSITE" id="PS50304">
    <property type="entry name" value="TUDOR"/>
    <property type="match status" value="1"/>
</dbReference>
<evidence type="ECO:0000256" key="7">
    <source>
        <dbReference type="ARBA" id="ARBA00047984"/>
    </source>
</evidence>
<dbReference type="GO" id="GO:0042078">
    <property type="term" value="P:germ-line stem cell division"/>
    <property type="evidence" value="ECO:0007669"/>
    <property type="project" value="TreeGrafter"/>
</dbReference>
<comment type="catalytic activity">
    <reaction evidence="7">
        <text>ATP + H2O = ADP + phosphate + H(+)</text>
        <dbReference type="Rhea" id="RHEA:13065"/>
        <dbReference type="ChEBI" id="CHEBI:15377"/>
        <dbReference type="ChEBI" id="CHEBI:15378"/>
        <dbReference type="ChEBI" id="CHEBI:30616"/>
        <dbReference type="ChEBI" id="CHEBI:43474"/>
        <dbReference type="ChEBI" id="CHEBI:456216"/>
        <dbReference type="EC" id="3.6.4.13"/>
    </reaction>
</comment>
<name>A0A8C4QI36_EPTBU</name>
<dbReference type="InterPro" id="IPR002999">
    <property type="entry name" value="Tudor"/>
</dbReference>
<evidence type="ECO:0000256" key="3">
    <source>
        <dbReference type="ARBA" id="ARBA00022741"/>
    </source>
</evidence>
<dbReference type="PANTHER" id="PTHR22655">
    <property type="entry name" value="ATP-DEPENDENT RNA HELICASE TDRD12-RELATED"/>
    <property type="match status" value="1"/>
</dbReference>
<keyword evidence="6" id="KW-0067">ATP-binding</keyword>
<proteinExistence type="predicted"/>
<dbReference type="PANTHER" id="PTHR22655:SF2">
    <property type="entry name" value="ATP-DEPENDENT RNA HELICASE TDRD12-RELATED"/>
    <property type="match status" value="1"/>
</dbReference>
<evidence type="ECO:0000256" key="5">
    <source>
        <dbReference type="ARBA" id="ARBA00022806"/>
    </source>
</evidence>
<dbReference type="GO" id="GO:0003724">
    <property type="term" value="F:RNA helicase activity"/>
    <property type="evidence" value="ECO:0007669"/>
    <property type="project" value="UniProtKB-EC"/>
</dbReference>
<dbReference type="Ensembl" id="ENSEBUT00000016360.1">
    <property type="protein sequence ID" value="ENSEBUP00000015784.1"/>
    <property type="gene ID" value="ENSEBUG00000009919.1"/>
</dbReference>
<evidence type="ECO:0000256" key="2">
    <source>
        <dbReference type="ARBA" id="ARBA00022737"/>
    </source>
</evidence>
<dbReference type="GO" id="GO:0005524">
    <property type="term" value="F:ATP binding"/>
    <property type="evidence" value="ECO:0007669"/>
    <property type="project" value="UniProtKB-KW"/>
</dbReference>
<dbReference type="Gene3D" id="2.40.50.90">
    <property type="match status" value="1"/>
</dbReference>
<keyword evidence="4" id="KW-0378">Hydrolase</keyword>
<keyword evidence="3" id="KW-0547">Nucleotide-binding</keyword>
<evidence type="ECO:0000256" key="6">
    <source>
        <dbReference type="ARBA" id="ARBA00022840"/>
    </source>
</evidence>